<evidence type="ECO:0000256" key="5">
    <source>
        <dbReference type="PIRSR" id="PIRSR604294-1"/>
    </source>
</evidence>
<comment type="similarity">
    <text evidence="1">Belongs to the carotenoid oxygenase family.</text>
</comment>
<accession>A0A9P6I3N6</accession>
<dbReference type="GeneID" id="62164148"/>
<reference evidence="6" key="2">
    <citation type="submission" date="2020-11" db="EMBL/GenBank/DDBJ databases">
        <title>Whole genome sequencing of Colletotrichum sp.</title>
        <authorList>
            <person name="Li H."/>
        </authorList>
    </citation>
    <scope>NUCLEOTIDE SEQUENCE</scope>
    <source>
        <strain evidence="6">CkLH20</strain>
    </source>
</reference>
<dbReference type="GO" id="GO:0016121">
    <property type="term" value="P:carotene catabolic process"/>
    <property type="evidence" value="ECO:0007669"/>
    <property type="project" value="TreeGrafter"/>
</dbReference>
<dbReference type="PANTHER" id="PTHR10543:SF89">
    <property type="entry name" value="CAROTENOID 9,10(9',10')-CLEAVAGE DIOXYGENASE 1"/>
    <property type="match status" value="1"/>
</dbReference>
<dbReference type="OrthoDB" id="1069523at2759"/>
<name>A0A9P6I3N6_9PEZI</name>
<feature type="binding site" evidence="5">
    <location>
        <position position="240"/>
    </location>
    <ligand>
        <name>Fe cation</name>
        <dbReference type="ChEBI" id="CHEBI:24875"/>
        <note>catalytic</note>
    </ligand>
</feature>
<keyword evidence="7" id="KW-1185">Reference proteome</keyword>
<dbReference type="InterPro" id="IPR004294">
    <property type="entry name" value="Carotenoid_Oase"/>
</dbReference>
<dbReference type="PANTHER" id="PTHR10543">
    <property type="entry name" value="BETA-CAROTENE DIOXYGENASE"/>
    <property type="match status" value="1"/>
</dbReference>
<dbReference type="Proteomes" id="UP000781932">
    <property type="component" value="Unassembled WGS sequence"/>
</dbReference>
<sequence>MEALSILNGIGHDGKPKYPPVPSAFNPEDVGPALSGFQRPVRIQGEIFNLEVEGEIPKGISGTFYRIMPDPAFPPFIKDDIWINGDGVVSSFRIKDGHIDFKQRYVETEKLKLEREHRRTFLGKYRNPFTDATDYRVRTVANTTIFPWRDKLLALKEDGPPYAMDPKTLGTFGVYDFEGQWDSETFTAHPKYDAVTRELLCFGYEARGVGTKDVLYGCFNQHGIMTEKVWFEAPVCGFQHEMAATENWVLFPIHPMHLDSIDHLKAGGNHWQWYPERPYYIGVLPRRVARPATQWFYGDNAYNGHVANAWEEGGKIHLYMSHSKGNVFGFFPDKDGNSPPLGTNAAMLAHWTIDPKSENLEVEPEIVIEKDNEMIRVDDRYMCYKNKYIFGAMQDPTEGKTDWSLVSMRVGGGFPPFNSVYKVNLETGKVQTYWNGNYRLYQEPVFVPRHLDAPEGDGYLIGLIMNYDEMISELVILDTKDLSNHVAICRLPIRLRMGIHGNWVDDTDIDGHAQATAAGSQRKTNGARKW</sequence>
<feature type="binding site" evidence="5">
    <location>
        <position position="500"/>
    </location>
    <ligand>
        <name>Fe cation</name>
        <dbReference type="ChEBI" id="CHEBI:24875"/>
        <note>catalytic</note>
    </ligand>
</feature>
<dbReference type="GO" id="GO:0046872">
    <property type="term" value="F:metal ion binding"/>
    <property type="evidence" value="ECO:0007669"/>
    <property type="project" value="UniProtKB-KW"/>
</dbReference>
<feature type="binding site" evidence="5">
    <location>
        <position position="189"/>
    </location>
    <ligand>
        <name>Fe cation</name>
        <dbReference type="ChEBI" id="CHEBI:24875"/>
        <note>catalytic</note>
    </ligand>
</feature>
<evidence type="ECO:0000313" key="7">
    <source>
        <dbReference type="Proteomes" id="UP000781932"/>
    </source>
</evidence>
<gene>
    <name evidence="6" type="ORF">CkaCkLH20_08359</name>
</gene>
<protein>
    <submittedName>
        <fullName evidence="6">Carotenoid oxygenase</fullName>
    </submittedName>
</protein>
<dbReference type="AlphaFoldDB" id="A0A9P6I3N6"/>
<dbReference type="RefSeq" id="XP_038743837.1">
    <property type="nucleotide sequence ID" value="XM_038891074.1"/>
</dbReference>
<reference evidence="6" key="1">
    <citation type="submission" date="2020-03" db="EMBL/GenBank/DDBJ databases">
        <authorList>
            <person name="He L."/>
        </authorList>
    </citation>
    <scope>NUCLEOTIDE SEQUENCE</scope>
    <source>
        <strain evidence="6">CkLH20</strain>
    </source>
</reference>
<dbReference type="EMBL" id="JAATWM020000027">
    <property type="protein sequence ID" value="KAF9874376.1"/>
    <property type="molecule type" value="Genomic_DNA"/>
</dbReference>
<dbReference type="Pfam" id="PF03055">
    <property type="entry name" value="RPE65"/>
    <property type="match status" value="1"/>
</dbReference>
<evidence type="ECO:0000313" key="6">
    <source>
        <dbReference type="EMBL" id="KAF9874376.1"/>
    </source>
</evidence>
<keyword evidence="3" id="KW-0560">Oxidoreductase</keyword>
<comment type="caution">
    <text evidence="6">The sequence shown here is derived from an EMBL/GenBank/DDBJ whole genome shotgun (WGS) entry which is preliminary data.</text>
</comment>
<evidence type="ECO:0000256" key="2">
    <source>
        <dbReference type="ARBA" id="ARBA00022723"/>
    </source>
</evidence>
<dbReference type="GO" id="GO:0010436">
    <property type="term" value="F:carotenoid dioxygenase activity"/>
    <property type="evidence" value="ECO:0007669"/>
    <property type="project" value="TreeGrafter"/>
</dbReference>
<organism evidence="6 7">
    <name type="scientific">Colletotrichum karsti</name>
    <dbReference type="NCBI Taxonomy" id="1095194"/>
    <lineage>
        <taxon>Eukaryota</taxon>
        <taxon>Fungi</taxon>
        <taxon>Dikarya</taxon>
        <taxon>Ascomycota</taxon>
        <taxon>Pezizomycotina</taxon>
        <taxon>Sordariomycetes</taxon>
        <taxon>Hypocreomycetidae</taxon>
        <taxon>Glomerellales</taxon>
        <taxon>Glomerellaceae</taxon>
        <taxon>Colletotrichum</taxon>
        <taxon>Colletotrichum boninense species complex</taxon>
    </lineage>
</organism>
<comment type="cofactor">
    <cofactor evidence="5">
        <name>Fe(2+)</name>
        <dbReference type="ChEBI" id="CHEBI:29033"/>
    </cofactor>
    <text evidence="5">Binds 1 Fe(2+) ion per subunit.</text>
</comment>
<evidence type="ECO:0000256" key="3">
    <source>
        <dbReference type="ARBA" id="ARBA00023002"/>
    </source>
</evidence>
<keyword evidence="2 5" id="KW-0479">Metal-binding</keyword>
<evidence type="ECO:0000256" key="1">
    <source>
        <dbReference type="ARBA" id="ARBA00006787"/>
    </source>
</evidence>
<keyword evidence="4 5" id="KW-0408">Iron</keyword>
<evidence type="ECO:0000256" key="4">
    <source>
        <dbReference type="ARBA" id="ARBA00023004"/>
    </source>
</evidence>
<feature type="binding site" evidence="5">
    <location>
        <position position="305"/>
    </location>
    <ligand>
        <name>Fe cation</name>
        <dbReference type="ChEBI" id="CHEBI:24875"/>
        <note>catalytic</note>
    </ligand>
</feature>
<proteinExistence type="inferred from homology"/>